<dbReference type="InterPro" id="IPR012132">
    <property type="entry name" value="GMC_OxRdtase"/>
</dbReference>
<dbReference type="EMBL" id="WTYT01000004">
    <property type="protein sequence ID" value="MXO66164.1"/>
    <property type="molecule type" value="Genomic_DNA"/>
</dbReference>
<evidence type="ECO:0000256" key="2">
    <source>
        <dbReference type="ARBA" id="ARBA00010790"/>
    </source>
</evidence>
<reference evidence="8 9" key="1">
    <citation type="submission" date="2019-12" db="EMBL/GenBank/DDBJ databases">
        <title>Genomic-based taxomic classification of the family Erythrobacteraceae.</title>
        <authorList>
            <person name="Xu L."/>
        </authorList>
    </citation>
    <scope>NUCLEOTIDE SEQUENCE [LARGE SCALE GENOMIC DNA]</scope>
    <source>
        <strain evidence="8 9">LMG 29518</strain>
    </source>
</reference>
<dbReference type="GO" id="GO:0019285">
    <property type="term" value="P:glycine betaine biosynthetic process from choline"/>
    <property type="evidence" value="ECO:0007669"/>
    <property type="project" value="TreeGrafter"/>
</dbReference>
<dbReference type="Pfam" id="PF00732">
    <property type="entry name" value="GMC_oxred_N"/>
    <property type="match status" value="1"/>
</dbReference>
<dbReference type="PANTHER" id="PTHR11552:SF147">
    <property type="entry name" value="CHOLINE DEHYDROGENASE, MITOCHONDRIAL"/>
    <property type="match status" value="1"/>
</dbReference>
<evidence type="ECO:0000313" key="9">
    <source>
        <dbReference type="Proteomes" id="UP000438476"/>
    </source>
</evidence>
<feature type="domain" description="Glucose-methanol-choline oxidoreductase N-terminal" evidence="7">
    <location>
        <begin position="86"/>
        <end position="109"/>
    </location>
</feature>
<dbReference type="GO" id="GO:0050660">
    <property type="term" value="F:flavin adenine dinucleotide binding"/>
    <property type="evidence" value="ECO:0007669"/>
    <property type="project" value="InterPro"/>
</dbReference>
<dbReference type="GO" id="GO:0016020">
    <property type="term" value="C:membrane"/>
    <property type="evidence" value="ECO:0007669"/>
    <property type="project" value="TreeGrafter"/>
</dbReference>
<dbReference type="GO" id="GO:0008812">
    <property type="term" value="F:choline dehydrogenase activity"/>
    <property type="evidence" value="ECO:0007669"/>
    <property type="project" value="TreeGrafter"/>
</dbReference>
<dbReference type="Pfam" id="PF05199">
    <property type="entry name" value="GMC_oxred_C"/>
    <property type="match status" value="1"/>
</dbReference>
<dbReference type="AlphaFoldDB" id="A0A6I4T4E0"/>
<feature type="binding site" evidence="5">
    <location>
        <position position="342"/>
    </location>
    <ligand>
        <name>substrate</name>
    </ligand>
</feature>
<evidence type="ECO:0000256" key="3">
    <source>
        <dbReference type="ARBA" id="ARBA00022630"/>
    </source>
</evidence>
<accession>A0A6I4T4E0</accession>
<evidence type="ECO:0000256" key="4">
    <source>
        <dbReference type="ARBA" id="ARBA00022827"/>
    </source>
</evidence>
<keyword evidence="9" id="KW-1185">Reference proteome</keyword>
<protein>
    <submittedName>
        <fullName evidence="8">Glucose-methanol-choline oxidoreductase</fullName>
    </submittedName>
</protein>
<keyword evidence="3 6" id="KW-0285">Flavoprotein</keyword>
<evidence type="ECO:0000313" key="8">
    <source>
        <dbReference type="EMBL" id="MXO66164.1"/>
    </source>
</evidence>
<sequence length="553" mass="61018">MRVTAESKQYDYVIVGAGSAGSVIAHRLTEDPNVSVLLLEAGGEDNQFFYRMALGFHSWRYPDTSWSYETEPEPHLNDRRIPLPRGKVLGGSSTINAMLYSRGHPEDYNLWRQMGCSGWGFEDVLPYFKRSETNWRGEGTYHGGSGPLQVSRVQKERFLGEPVIEAARNAGYPITDDHHGSMPEGFGGGDVTVDSRGRRSSAARAYLHPIRNRPNLHIETKAYATRILMDGKKATGIVYQQNDEEKRALAGREVILAGGVYNSPQLLMLSGIGPAHHLKDMGIDPIVDLPGVGRNLSEHAGFWTEHAAREPVTLIKDLRADKVALSFAQWLLLGKGLMTTQCNSCHAEIKSRPELAHPDLQIYFNPIAADAKPWVPLISKKQQHRMTSVVCLLQPKSRGWMELRSADPADKPRITLNLMSDRSDVETLINSVEMVRELYKTEPLASIVAQENLPGADVQSRDEIEAWLRSVLITTHHSVGTCAMGIDEEAVVDPQLRVRGVENLRVCDASIMPTVPGGNTNAPSIMVGEKAADLIRGTSLAPAELPRQDTLAA</sequence>
<comment type="caution">
    <text evidence="8">The sequence shown here is derived from an EMBL/GenBank/DDBJ whole genome shotgun (WGS) entry which is preliminary data.</text>
</comment>
<name>A0A6I4T4E0_9SPHN</name>
<dbReference type="PROSITE" id="PS00623">
    <property type="entry name" value="GMC_OXRED_1"/>
    <property type="match status" value="1"/>
</dbReference>
<gene>
    <name evidence="8" type="ORF">GRI91_10390</name>
</gene>
<dbReference type="InterPro" id="IPR036188">
    <property type="entry name" value="FAD/NAD-bd_sf"/>
</dbReference>
<evidence type="ECO:0000259" key="7">
    <source>
        <dbReference type="PROSITE" id="PS00623"/>
    </source>
</evidence>
<evidence type="ECO:0000256" key="5">
    <source>
        <dbReference type="PIRSR" id="PIRSR000137-2"/>
    </source>
</evidence>
<comment type="similarity">
    <text evidence="2 6">Belongs to the GMC oxidoreductase family.</text>
</comment>
<dbReference type="InterPro" id="IPR000172">
    <property type="entry name" value="GMC_OxRdtase_N"/>
</dbReference>
<dbReference type="PANTHER" id="PTHR11552">
    <property type="entry name" value="GLUCOSE-METHANOL-CHOLINE GMC OXIDOREDUCTASE"/>
    <property type="match status" value="1"/>
</dbReference>
<dbReference type="Gene3D" id="3.30.560.10">
    <property type="entry name" value="Glucose Oxidase, domain 3"/>
    <property type="match status" value="1"/>
</dbReference>
<dbReference type="InterPro" id="IPR007867">
    <property type="entry name" value="GMC_OxRtase_C"/>
</dbReference>
<dbReference type="SUPFAM" id="SSF51905">
    <property type="entry name" value="FAD/NAD(P)-binding domain"/>
    <property type="match status" value="1"/>
</dbReference>
<dbReference type="OrthoDB" id="9785276at2"/>
<evidence type="ECO:0000256" key="1">
    <source>
        <dbReference type="ARBA" id="ARBA00001974"/>
    </source>
</evidence>
<keyword evidence="4 5" id="KW-0274">FAD</keyword>
<dbReference type="Gene3D" id="3.50.50.60">
    <property type="entry name" value="FAD/NAD(P)-binding domain"/>
    <property type="match status" value="1"/>
</dbReference>
<feature type="binding site" evidence="5">
    <location>
        <position position="88"/>
    </location>
    <ligand>
        <name>FAD</name>
        <dbReference type="ChEBI" id="CHEBI:57692"/>
    </ligand>
</feature>
<dbReference type="SUPFAM" id="SSF54373">
    <property type="entry name" value="FAD-linked reductases, C-terminal domain"/>
    <property type="match status" value="1"/>
</dbReference>
<dbReference type="Proteomes" id="UP000438476">
    <property type="component" value="Unassembled WGS sequence"/>
</dbReference>
<comment type="cofactor">
    <cofactor evidence="1 5">
        <name>FAD</name>
        <dbReference type="ChEBI" id="CHEBI:57692"/>
    </cofactor>
</comment>
<dbReference type="PIRSF" id="PIRSF000137">
    <property type="entry name" value="Alcohol_oxidase"/>
    <property type="match status" value="1"/>
</dbReference>
<organism evidence="8 9">
    <name type="scientific">Altericroceibacterium endophyticum</name>
    <dbReference type="NCBI Taxonomy" id="1808508"/>
    <lineage>
        <taxon>Bacteria</taxon>
        <taxon>Pseudomonadati</taxon>
        <taxon>Pseudomonadota</taxon>
        <taxon>Alphaproteobacteria</taxon>
        <taxon>Sphingomonadales</taxon>
        <taxon>Erythrobacteraceae</taxon>
        <taxon>Altericroceibacterium</taxon>
    </lineage>
</organism>
<proteinExistence type="inferred from homology"/>
<evidence type="ECO:0000256" key="6">
    <source>
        <dbReference type="RuleBase" id="RU003968"/>
    </source>
</evidence>